<reference evidence="4" key="1">
    <citation type="submission" date="2021-01" db="EMBL/GenBank/DDBJ databases">
        <title>Genome public.</title>
        <authorList>
            <person name="Liu C."/>
            <person name="Sun Q."/>
        </authorList>
    </citation>
    <scope>NUCLEOTIDE SEQUENCE [LARGE SCALE GENOMIC DNA]</scope>
    <source>
        <strain evidence="4">YIM B02567</strain>
    </source>
</reference>
<dbReference type="InterPro" id="IPR008278">
    <property type="entry name" value="4-PPantetheinyl_Trfase_dom"/>
</dbReference>
<organism evidence="3 4">
    <name type="scientific">Chryseobacterium paridis</name>
    <dbReference type="NCBI Taxonomy" id="2800328"/>
    <lineage>
        <taxon>Bacteria</taxon>
        <taxon>Pseudomonadati</taxon>
        <taxon>Bacteroidota</taxon>
        <taxon>Flavobacteriia</taxon>
        <taxon>Flavobacteriales</taxon>
        <taxon>Weeksellaceae</taxon>
        <taxon>Chryseobacterium group</taxon>
        <taxon>Chryseobacterium</taxon>
    </lineage>
</organism>
<dbReference type="Pfam" id="PF01648">
    <property type="entry name" value="ACPS"/>
    <property type="match status" value="1"/>
</dbReference>
<evidence type="ECO:0000259" key="2">
    <source>
        <dbReference type="Pfam" id="PF01648"/>
    </source>
</evidence>
<dbReference type="InterPro" id="IPR037143">
    <property type="entry name" value="4-PPantetheinyl_Trfase_dom_sf"/>
</dbReference>
<feature type="domain" description="4'-phosphopantetheinyl transferase" evidence="2">
    <location>
        <begin position="129"/>
        <end position="224"/>
    </location>
</feature>
<name>A0ABS1FVI4_9FLAO</name>
<evidence type="ECO:0000313" key="4">
    <source>
        <dbReference type="Proteomes" id="UP000628669"/>
    </source>
</evidence>
<dbReference type="Proteomes" id="UP000628669">
    <property type="component" value="Unassembled WGS sequence"/>
</dbReference>
<keyword evidence="1 3" id="KW-0808">Transferase</keyword>
<evidence type="ECO:0000256" key="1">
    <source>
        <dbReference type="ARBA" id="ARBA00022679"/>
    </source>
</evidence>
<dbReference type="GO" id="GO:0016740">
    <property type="term" value="F:transferase activity"/>
    <property type="evidence" value="ECO:0007669"/>
    <property type="project" value="UniProtKB-KW"/>
</dbReference>
<gene>
    <name evidence="3" type="ORF">JHL15_10710</name>
</gene>
<keyword evidence="4" id="KW-1185">Reference proteome</keyword>
<dbReference type="RefSeq" id="WP_200245661.1">
    <property type="nucleotide sequence ID" value="NZ_JAENHK010000010.1"/>
</dbReference>
<proteinExistence type="predicted"/>
<protein>
    <submittedName>
        <fullName evidence="3">4'-phosphopantetheinyl transferase superfamily protein</fullName>
    </submittedName>
</protein>
<accession>A0ABS1FVI4</accession>
<sequence>MNVSIQNNSAVEKLALQRADGLHPAAIAVTQHSLAHLKEIRHSFLHQEELDFFGTLKLPKVQHSYLLGRYAAKTALSVFMNDVVLTETRIGAGIFQQPVLYLSEAGNIQLSISHTTEMGIAVVFPEGHPMGVDVEAVNAEQADTIKGIITSYEKDKLSDINADENKSLTILWTIKEALSKVLKTGLMTPFHLYEIEDIEHKGNVIVCSFINFPQYQSISWVSKGHAWSIVLPKKSSLDTAVISRLCL</sequence>
<evidence type="ECO:0000313" key="3">
    <source>
        <dbReference type="EMBL" id="MBK1896224.1"/>
    </source>
</evidence>
<dbReference type="EMBL" id="JAENHK010000010">
    <property type="protein sequence ID" value="MBK1896224.1"/>
    <property type="molecule type" value="Genomic_DNA"/>
</dbReference>
<comment type="caution">
    <text evidence="3">The sequence shown here is derived from an EMBL/GenBank/DDBJ whole genome shotgun (WGS) entry which is preliminary data.</text>
</comment>
<dbReference type="SUPFAM" id="SSF56214">
    <property type="entry name" value="4'-phosphopantetheinyl transferase"/>
    <property type="match status" value="2"/>
</dbReference>
<dbReference type="Gene3D" id="3.90.470.20">
    <property type="entry name" value="4'-phosphopantetheinyl transferase domain"/>
    <property type="match status" value="2"/>
</dbReference>